<feature type="compositionally biased region" description="Basic and acidic residues" evidence="1">
    <location>
        <begin position="76"/>
        <end position="95"/>
    </location>
</feature>
<evidence type="ECO:0000313" key="3">
    <source>
        <dbReference type="Proteomes" id="UP000192596"/>
    </source>
</evidence>
<dbReference type="EMBL" id="NAJO01000055">
    <property type="protein sequence ID" value="OQN97338.1"/>
    <property type="molecule type" value="Genomic_DNA"/>
</dbReference>
<name>A0A1V8SDU6_9PEZI</name>
<keyword evidence="3" id="KW-1185">Reference proteome</keyword>
<feature type="compositionally biased region" description="Basic residues" evidence="1">
    <location>
        <begin position="38"/>
        <end position="48"/>
    </location>
</feature>
<reference evidence="3" key="1">
    <citation type="submission" date="2017-03" db="EMBL/GenBank/DDBJ databases">
        <title>Genomes of endolithic fungi from Antarctica.</title>
        <authorList>
            <person name="Coleine C."/>
            <person name="Masonjones S."/>
            <person name="Stajich J.E."/>
        </authorList>
    </citation>
    <scope>NUCLEOTIDE SEQUENCE [LARGE SCALE GENOMIC DNA]</scope>
    <source>
        <strain evidence="3">CCFEE 5527</strain>
    </source>
</reference>
<dbReference type="Proteomes" id="UP000192596">
    <property type="component" value="Unassembled WGS sequence"/>
</dbReference>
<gene>
    <name evidence="2" type="ORF">B0A48_16402</name>
</gene>
<organism evidence="2 3">
    <name type="scientific">Cryoendolithus antarcticus</name>
    <dbReference type="NCBI Taxonomy" id="1507870"/>
    <lineage>
        <taxon>Eukaryota</taxon>
        <taxon>Fungi</taxon>
        <taxon>Dikarya</taxon>
        <taxon>Ascomycota</taxon>
        <taxon>Pezizomycotina</taxon>
        <taxon>Dothideomycetes</taxon>
        <taxon>Dothideomycetidae</taxon>
        <taxon>Cladosporiales</taxon>
        <taxon>Cladosporiaceae</taxon>
        <taxon>Cryoendolithus</taxon>
    </lineage>
</organism>
<sequence length="101" mass="10816">MSNVSLASASTIYSRTLKLVTNFNGTEDGGDAEGTPKKGTKATPKKRKSTGEDGEDDNDDATPTKKPKATPKKRGEKVVQAEKDGEGEEQKVKDETEGEED</sequence>
<comment type="caution">
    <text evidence="2">The sequence shown here is derived from an EMBL/GenBank/DDBJ whole genome shotgun (WGS) entry which is preliminary data.</text>
</comment>
<dbReference type="AlphaFoldDB" id="A0A1V8SDU6"/>
<dbReference type="InParanoid" id="A0A1V8SDU6"/>
<feature type="compositionally biased region" description="Basic residues" evidence="1">
    <location>
        <begin position="65"/>
        <end position="75"/>
    </location>
</feature>
<accession>A0A1V8SDU6</accession>
<protein>
    <submittedName>
        <fullName evidence="2">Uncharacterized protein</fullName>
    </submittedName>
</protein>
<evidence type="ECO:0000256" key="1">
    <source>
        <dbReference type="SAM" id="MobiDB-lite"/>
    </source>
</evidence>
<proteinExistence type="predicted"/>
<feature type="region of interest" description="Disordered" evidence="1">
    <location>
        <begin position="22"/>
        <end position="101"/>
    </location>
</feature>
<evidence type="ECO:0000313" key="2">
    <source>
        <dbReference type="EMBL" id="OQN97338.1"/>
    </source>
</evidence>